<dbReference type="Pfam" id="PF00440">
    <property type="entry name" value="TetR_N"/>
    <property type="match status" value="1"/>
</dbReference>
<dbReference type="AlphaFoldDB" id="A0AAW7Z955"/>
<evidence type="ECO:0000313" key="5">
    <source>
        <dbReference type="EMBL" id="MDO7785907.1"/>
    </source>
</evidence>
<dbReference type="PANTHER" id="PTHR43479:SF7">
    <property type="entry name" value="TETR-FAMILY TRANSCRIPTIONAL REGULATOR"/>
    <property type="match status" value="1"/>
</dbReference>
<dbReference type="PANTHER" id="PTHR43479">
    <property type="entry name" value="ACREF/ENVCD OPERON REPRESSOR-RELATED"/>
    <property type="match status" value="1"/>
</dbReference>
<dbReference type="RefSeq" id="WP_304540597.1">
    <property type="nucleotide sequence ID" value="NZ_JARPTC010000002.1"/>
</dbReference>
<dbReference type="Gene3D" id="1.10.357.10">
    <property type="entry name" value="Tetracycline Repressor, domain 2"/>
    <property type="match status" value="1"/>
</dbReference>
<evidence type="ECO:0000256" key="1">
    <source>
        <dbReference type="ARBA" id="ARBA00023125"/>
    </source>
</evidence>
<dbReference type="InterPro" id="IPR001647">
    <property type="entry name" value="HTH_TetR"/>
</dbReference>
<keyword evidence="3" id="KW-1133">Transmembrane helix</keyword>
<feature type="DNA-binding region" description="H-T-H motif" evidence="2">
    <location>
        <begin position="34"/>
        <end position="53"/>
    </location>
</feature>
<dbReference type="EMBL" id="JARPTC010000002">
    <property type="protein sequence ID" value="MDO7785907.1"/>
    <property type="molecule type" value="Genomic_DNA"/>
</dbReference>
<sequence>MPKKTIDRRTIRTKRLIRSALAELMEEKGFDGITVNELTVKADINRGTFYLHYRDKQDLLEKCEDEIITEINEIIKAALQLRPEEVVKLKHYFEPFPFVIKLFEYILENSPFIKVILGPKGNPSFQVKLKEVLRKALLKRVQTFNKEKMMVPADYWTAYLSSAYLGVIQSWLESGMKESPRDMSVILLKLTFLGPVTVAGLIQTTKS</sequence>
<reference evidence="5" key="1">
    <citation type="journal article" date="2023" name="J. Hazard. Mater.">
        <title>Anaerobic biodegradation of pyrene and benzo[a]pyrene by a new sulfate-reducing Desulforamulus aquiferis strain DSA.</title>
        <authorList>
            <person name="Zhang Z."/>
            <person name="Sun J."/>
            <person name="Gong X."/>
            <person name="Wang C."/>
            <person name="Wang H."/>
        </authorList>
    </citation>
    <scope>NUCLEOTIDE SEQUENCE</scope>
    <source>
        <strain evidence="5">DSA</strain>
    </source>
</reference>
<accession>A0AAW7Z955</accession>
<organism evidence="5 6">
    <name type="scientific">Desulforamulus aquiferis</name>
    <dbReference type="NCBI Taxonomy" id="1397668"/>
    <lineage>
        <taxon>Bacteria</taxon>
        <taxon>Bacillati</taxon>
        <taxon>Bacillota</taxon>
        <taxon>Clostridia</taxon>
        <taxon>Eubacteriales</taxon>
        <taxon>Peptococcaceae</taxon>
        <taxon>Desulforamulus</taxon>
    </lineage>
</organism>
<dbReference type="InterPro" id="IPR039532">
    <property type="entry name" value="TetR_C_Firmicutes"/>
</dbReference>
<dbReference type="GO" id="GO:0003677">
    <property type="term" value="F:DNA binding"/>
    <property type="evidence" value="ECO:0007669"/>
    <property type="project" value="UniProtKB-UniRule"/>
</dbReference>
<name>A0AAW7Z955_9FIRM</name>
<evidence type="ECO:0000313" key="6">
    <source>
        <dbReference type="Proteomes" id="UP001172911"/>
    </source>
</evidence>
<keyword evidence="6" id="KW-1185">Reference proteome</keyword>
<evidence type="ECO:0000256" key="2">
    <source>
        <dbReference type="PROSITE-ProRule" id="PRU00335"/>
    </source>
</evidence>
<dbReference type="SUPFAM" id="SSF46689">
    <property type="entry name" value="Homeodomain-like"/>
    <property type="match status" value="1"/>
</dbReference>
<dbReference type="PROSITE" id="PS50977">
    <property type="entry name" value="HTH_TETR_2"/>
    <property type="match status" value="1"/>
</dbReference>
<keyword evidence="3" id="KW-0812">Transmembrane</keyword>
<dbReference type="Pfam" id="PF14278">
    <property type="entry name" value="TetR_C_8"/>
    <property type="match status" value="1"/>
</dbReference>
<feature type="transmembrane region" description="Helical" evidence="3">
    <location>
        <begin position="155"/>
        <end position="172"/>
    </location>
</feature>
<dbReference type="InterPro" id="IPR050624">
    <property type="entry name" value="HTH-type_Tx_Regulator"/>
</dbReference>
<keyword evidence="3" id="KW-0472">Membrane</keyword>
<dbReference type="InterPro" id="IPR009057">
    <property type="entry name" value="Homeodomain-like_sf"/>
</dbReference>
<protein>
    <submittedName>
        <fullName evidence="5">TetR/AcrR family transcriptional regulator</fullName>
    </submittedName>
</protein>
<reference evidence="5" key="2">
    <citation type="submission" date="2023-03" db="EMBL/GenBank/DDBJ databases">
        <authorList>
            <person name="Zhang Z."/>
        </authorList>
    </citation>
    <scope>NUCLEOTIDE SEQUENCE</scope>
    <source>
        <strain evidence="5">DSA</strain>
    </source>
</reference>
<keyword evidence="1 2" id="KW-0238">DNA-binding</keyword>
<gene>
    <name evidence="5" type="ORF">P6N53_01525</name>
</gene>
<evidence type="ECO:0000259" key="4">
    <source>
        <dbReference type="PROSITE" id="PS50977"/>
    </source>
</evidence>
<dbReference type="PRINTS" id="PR00455">
    <property type="entry name" value="HTHTETR"/>
</dbReference>
<dbReference type="Proteomes" id="UP001172911">
    <property type="component" value="Unassembled WGS sequence"/>
</dbReference>
<proteinExistence type="predicted"/>
<evidence type="ECO:0000256" key="3">
    <source>
        <dbReference type="SAM" id="Phobius"/>
    </source>
</evidence>
<feature type="transmembrane region" description="Helical" evidence="3">
    <location>
        <begin position="184"/>
        <end position="202"/>
    </location>
</feature>
<comment type="caution">
    <text evidence="5">The sequence shown here is derived from an EMBL/GenBank/DDBJ whole genome shotgun (WGS) entry which is preliminary data.</text>
</comment>
<feature type="domain" description="HTH tetR-type" evidence="4">
    <location>
        <begin position="11"/>
        <end position="71"/>
    </location>
</feature>